<name>A0A250JI58_9BACT</name>
<sequence length="97" mass="10407">MCEFLKANQAPDPEIERVMSPSLLALQSAVLRLLLECGTCLSEGPGSLRAACPSSRNAVEPQLRRGASPRAAGSKNSPEEYRMRSLLIRESASHSPG</sequence>
<dbReference type="AlphaFoldDB" id="A0A250JI58"/>
<dbReference type="KEGG" id="cfus:CYFUS_008315"/>
<evidence type="ECO:0000313" key="3">
    <source>
        <dbReference type="Proteomes" id="UP000217257"/>
    </source>
</evidence>
<accession>A0A250JI58</accession>
<protein>
    <submittedName>
        <fullName evidence="2">Uncharacterized protein</fullName>
    </submittedName>
</protein>
<proteinExistence type="predicted"/>
<dbReference type="EMBL" id="CP022098">
    <property type="protein sequence ID" value="ATB42836.1"/>
    <property type="molecule type" value="Genomic_DNA"/>
</dbReference>
<organism evidence="2 3">
    <name type="scientific">Cystobacter fuscus</name>
    <dbReference type="NCBI Taxonomy" id="43"/>
    <lineage>
        <taxon>Bacteria</taxon>
        <taxon>Pseudomonadati</taxon>
        <taxon>Myxococcota</taxon>
        <taxon>Myxococcia</taxon>
        <taxon>Myxococcales</taxon>
        <taxon>Cystobacterineae</taxon>
        <taxon>Archangiaceae</taxon>
        <taxon>Cystobacter</taxon>
    </lineage>
</organism>
<dbReference type="Proteomes" id="UP000217257">
    <property type="component" value="Chromosome"/>
</dbReference>
<feature type="region of interest" description="Disordered" evidence="1">
    <location>
        <begin position="48"/>
        <end position="82"/>
    </location>
</feature>
<reference evidence="2 3" key="1">
    <citation type="submission" date="2017-06" db="EMBL/GenBank/DDBJ databases">
        <title>Sequencing and comparative analysis of myxobacterial genomes.</title>
        <authorList>
            <person name="Rupp O."/>
            <person name="Goesmann A."/>
            <person name="Sogaard-Andersen L."/>
        </authorList>
    </citation>
    <scope>NUCLEOTIDE SEQUENCE [LARGE SCALE GENOMIC DNA]</scope>
    <source>
        <strain evidence="2 3">DSM 52655</strain>
    </source>
</reference>
<gene>
    <name evidence="2" type="ORF">CYFUS_008315</name>
</gene>
<evidence type="ECO:0000313" key="2">
    <source>
        <dbReference type="EMBL" id="ATB42836.1"/>
    </source>
</evidence>
<evidence type="ECO:0000256" key="1">
    <source>
        <dbReference type="SAM" id="MobiDB-lite"/>
    </source>
</evidence>